<dbReference type="OrthoDB" id="6162421at2759"/>
<proteinExistence type="predicted"/>
<accession>A0A9D4RZQ3</accession>
<feature type="transmembrane region" description="Helical" evidence="2">
    <location>
        <begin position="44"/>
        <end position="63"/>
    </location>
</feature>
<evidence type="ECO:0000313" key="4">
    <source>
        <dbReference type="Proteomes" id="UP000828390"/>
    </source>
</evidence>
<comment type="caution">
    <text evidence="3">The sequence shown here is derived from an EMBL/GenBank/DDBJ whole genome shotgun (WGS) entry which is preliminary data.</text>
</comment>
<dbReference type="AlphaFoldDB" id="A0A9D4RZQ3"/>
<sequence>MSSWGDMHSITLDISSMSPKETTRAAIILSNTTTENASSEGSGFNFAVFTIVGVVVVMVGLCLKCCEWFRRYTRGNDKDGMDQYAVIVSDGDDDYLQIDMLSESASSQYDTVSSFNSFQKRNNNNTSNKYQPQYRSSNVENKSRLTDTHRHWLLSRLGFSRESGRLRGDTFNNDSESSFSVSSVRMLNNDTPSRLPSTSSVETETDRFNTSDSSILRHNNKQRVSFIEDKARSPKNWASVHRPSDVLKKVLISKLELNAGVHRPDTCQTDVTAMRHLRGSVIRPKLDMVSIATQTNKAFRYSLIKRNRRHFSESVVEGHFDRTFSSIGVPSDQMVEGVKKELIASACICDNRFYVHESRPFQDEEKLTRSNGYDVCNKTNVFPLEPRVKISNGDYHIDKDINDIEMADDVFITEPLPDGDCSLILARCDGNEKANEHIETCVRTTTTECTAENCVRCNGRHHVDCSKIEVVTKMPKSLSDPVDLKQSCFERLSAEFDTKLSELTKNDENTSLYDIKEIVEECYIKDGHQRADDCIYDTHYRETDARACPCHKHICRHCTNSFSINVASERMRHNSGRSDAISVSLTSLESSGYAGEMSSEQSE</sequence>
<protein>
    <submittedName>
        <fullName evidence="3">Uncharacterized protein</fullName>
    </submittedName>
</protein>
<feature type="compositionally biased region" description="Polar residues" evidence="1">
    <location>
        <begin position="115"/>
        <end position="140"/>
    </location>
</feature>
<dbReference type="EMBL" id="JAIWYP010000001">
    <property type="protein sequence ID" value="KAH3884507.1"/>
    <property type="molecule type" value="Genomic_DNA"/>
</dbReference>
<keyword evidence="2" id="KW-0472">Membrane</keyword>
<reference evidence="3" key="1">
    <citation type="journal article" date="2019" name="bioRxiv">
        <title>The Genome of the Zebra Mussel, Dreissena polymorpha: A Resource for Invasive Species Research.</title>
        <authorList>
            <person name="McCartney M.A."/>
            <person name="Auch B."/>
            <person name="Kono T."/>
            <person name="Mallez S."/>
            <person name="Zhang Y."/>
            <person name="Obille A."/>
            <person name="Becker A."/>
            <person name="Abrahante J.E."/>
            <person name="Garbe J."/>
            <person name="Badalamenti J.P."/>
            <person name="Herman A."/>
            <person name="Mangelson H."/>
            <person name="Liachko I."/>
            <person name="Sullivan S."/>
            <person name="Sone E.D."/>
            <person name="Koren S."/>
            <person name="Silverstein K.A.T."/>
            <person name="Beckman K.B."/>
            <person name="Gohl D.M."/>
        </authorList>
    </citation>
    <scope>NUCLEOTIDE SEQUENCE</scope>
    <source>
        <strain evidence="3">Duluth1</strain>
        <tissue evidence="3">Whole animal</tissue>
    </source>
</reference>
<evidence type="ECO:0000256" key="2">
    <source>
        <dbReference type="SAM" id="Phobius"/>
    </source>
</evidence>
<reference evidence="3" key="2">
    <citation type="submission" date="2020-11" db="EMBL/GenBank/DDBJ databases">
        <authorList>
            <person name="McCartney M.A."/>
            <person name="Auch B."/>
            <person name="Kono T."/>
            <person name="Mallez S."/>
            <person name="Becker A."/>
            <person name="Gohl D.M."/>
            <person name="Silverstein K.A.T."/>
            <person name="Koren S."/>
            <person name="Bechman K.B."/>
            <person name="Herman A."/>
            <person name="Abrahante J.E."/>
            <person name="Garbe J."/>
        </authorList>
    </citation>
    <scope>NUCLEOTIDE SEQUENCE</scope>
    <source>
        <strain evidence="3">Duluth1</strain>
        <tissue evidence="3">Whole animal</tissue>
    </source>
</reference>
<keyword evidence="2" id="KW-1133">Transmembrane helix</keyword>
<dbReference type="Proteomes" id="UP000828390">
    <property type="component" value="Unassembled WGS sequence"/>
</dbReference>
<gene>
    <name evidence="3" type="ORF">DPMN_008488</name>
</gene>
<evidence type="ECO:0000256" key="1">
    <source>
        <dbReference type="SAM" id="MobiDB-lite"/>
    </source>
</evidence>
<keyword evidence="2" id="KW-0812">Transmembrane</keyword>
<evidence type="ECO:0000313" key="3">
    <source>
        <dbReference type="EMBL" id="KAH3884507.1"/>
    </source>
</evidence>
<organism evidence="3 4">
    <name type="scientific">Dreissena polymorpha</name>
    <name type="common">Zebra mussel</name>
    <name type="synonym">Mytilus polymorpha</name>
    <dbReference type="NCBI Taxonomy" id="45954"/>
    <lineage>
        <taxon>Eukaryota</taxon>
        <taxon>Metazoa</taxon>
        <taxon>Spiralia</taxon>
        <taxon>Lophotrochozoa</taxon>
        <taxon>Mollusca</taxon>
        <taxon>Bivalvia</taxon>
        <taxon>Autobranchia</taxon>
        <taxon>Heteroconchia</taxon>
        <taxon>Euheterodonta</taxon>
        <taxon>Imparidentia</taxon>
        <taxon>Neoheterodontei</taxon>
        <taxon>Myida</taxon>
        <taxon>Dreissenoidea</taxon>
        <taxon>Dreissenidae</taxon>
        <taxon>Dreissena</taxon>
    </lineage>
</organism>
<feature type="region of interest" description="Disordered" evidence="1">
    <location>
        <begin position="187"/>
        <end position="210"/>
    </location>
</feature>
<keyword evidence="4" id="KW-1185">Reference proteome</keyword>
<feature type="region of interest" description="Disordered" evidence="1">
    <location>
        <begin position="115"/>
        <end position="142"/>
    </location>
</feature>
<name>A0A9D4RZQ3_DREPO</name>
<feature type="compositionally biased region" description="Polar residues" evidence="1">
    <location>
        <begin position="187"/>
        <end position="203"/>
    </location>
</feature>